<feature type="region of interest" description="Disordered" evidence="1">
    <location>
        <begin position="105"/>
        <end position="128"/>
    </location>
</feature>
<organism evidence="2 3">
    <name type="scientific">Ascobolus immersus RN42</name>
    <dbReference type="NCBI Taxonomy" id="1160509"/>
    <lineage>
        <taxon>Eukaryota</taxon>
        <taxon>Fungi</taxon>
        <taxon>Dikarya</taxon>
        <taxon>Ascomycota</taxon>
        <taxon>Pezizomycotina</taxon>
        <taxon>Pezizomycetes</taxon>
        <taxon>Pezizales</taxon>
        <taxon>Ascobolaceae</taxon>
        <taxon>Ascobolus</taxon>
    </lineage>
</organism>
<dbReference type="Proteomes" id="UP000275078">
    <property type="component" value="Unassembled WGS sequence"/>
</dbReference>
<sequence>MHGFVDRCTWRSKTEMIYTMKRMVRSRLIGPRGPLFSSSWTVDEAREFRHLKKLVKEQSDFAWDLVLRFFEDRQDKEREWSRLVGSHRVNLSLLKAENEELRKKLETLNGKKDPAKQYRPSSYSGRNS</sequence>
<evidence type="ECO:0000313" key="2">
    <source>
        <dbReference type="EMBL" id="RPA75128.1"/>
    </source>
</evidence>
<proteinExistence type="predicted"/>
<dbReference type="EMBL" id="ML119771">
    <property type="protein sequence ID" value="RPA75128.1"/>
    <property type="molecule type" value="Genomic_DNA"/>
</dbReference>
<feature type="compositionally biased region" description="Basic and acidic residues" evidence="1">
    <location>
        <begin position="105"/>
        <end position="116"/>
    </location>
</feature>
<gene>
    <name evidence="2" type="ORF">BJ508DRAFT_24321</name>
</gene>
<evidence type="ECO:0000313" key="3">
    <source>
        <dbReference type="Proteomes" id="UP000275078"/>
    </source>
</evidence>
<reference evidence="2 3" key="1">
    <citation type="journal article" date="2018" name="Nat. Ecol. Evol.">
        <title>Pezizomycetes genomes reveal the molecular basis of ectomycorrhizal truffle lifestyle.</title>
        <authorList>
            <person name="Murat C."/>
            <person name="Payen T."/>
            <person name="Noel B."/>
            <person name="Kuo A."/>
            <person name="Morin E."/>
            <person name="Chen J."/>
            <person name="Kohler A."/>
            <person name="Krizsan K."/>
            <person name="Balestrini R."/>
            <person name="Da Silva C."/>
            <person name="Montanini B."/>
            <person name="Hainaut M."/>
            <person name="Levati E."/>
            <person name="Barry K.W."/>
            <person name="Belfiori B."/>
            <person name="Cichocki N."/>
            <person name="Clum A."/>
            <person name="Dockter R.B."/>
            <person name="Fauchery L."/>
            <person name="Guy J."/>
            <person name="Iotti M."/>
            <person name="Le Tacon F."/>
            <person name="Lindquist E.A."/>
            <person name="Lipzen A."/>
            <person name="Malagnac F."/>
            <person name="Mello A."/>
            <person name="Molinier V."/>
            <person name="Miyauchi S."/>
            <person name="Poulain J."/>
            <person name="Riccioni C."/>
            <person name="Rubini A."/>
            <person name="Sitrit Y."/>
            <person name="Splivallo R."/>
            <person name="Traeger S."/>
            <person name="Wang M."/>
            <person name="Zifcakova L."/>
            <person name="Wipf D."/>
            <person name="Zambonelli A."/>
            <person name="Paolocci F."/>
            <person name="Nowrousian M."/>
            <person name="Ottonello S."/>
            <person name="Baldrian P."/>
            <person name="Spatafora J.W."/>
            <person name="Henrissat B."/>
            <person name="Nagy L.G."/>
            <person name="Aury J.M."/>
            <person name="Wincker P."/>
            <person name="Grigoriev I.V."/>
            <person name="Bonfante P."/>
            <person name="Martin F.M."/>
        </authorList>
    </citation>
    <scope>NUCLEOTIDE SEQUENCE [LARGE SCALE GENOMIC DNA]</scope>
    <source>
        <strain evidence="2 3">RN42</strain>
    </source>
</reference>
<name>A0A3N4HRL0_ASCIM</name>
<protein>
    <submittedName>
        <fullName evidence="2">Uncharacterized protein</fullName>
    </submittedName>
</protein>
<keyword evidence="3" id="KW-1185">Reference proteome</keyword>
<evidence type="ECO:0000256" key="1">
    <source>
        <dbReference type="SAM" id="MobiDB-lite"/>
    </source>
</evidence>
<accession>A0A3N4HRL0</accession>
<dbReference type="AlphaFoldDB" id="A0A3N4HRL0"/>
<feature type="compositionally biased region" description="Polar residues" evidence="1">
    <location>
        <begin position="119"/>
        <end position="128"/>
    </location>
</feature>